<organism evidence="2 3">
    <name type="scientific">Polychaeton citri CBS 116435</name>
    <dbReference type="NCBI Taxonomy" id="1314669"/>
    <lineage>
        <taxon>Eukaryota</taxon>
        <taxon>Fungi</taxon>
        <taxon>Dikarya</taxon>
        <taxon>Ascomycota</taxon>
        <taxon>Pezizomycotina</taxon>
        <taxon>Dothideomycetes</taxon>
        <taxon>Dothideomycetidae</taxon>
        <taxon>Capnodiales</taxon>
        <taxon>Capnodiaceae</taxon>
        <taxon>Polychaeton</taxon>
    </lineage>
</organism>
<dbReference type="PANTHER" id="PTHR12461">
    <property type="entry name" value="HYPOXIA-INDUCIBLE FACTOR 1 ALPHA INHIBITOR-RELATED"/>
    <property type="match status" value="1"/>
</dbReference>
<dbReference type="PANTHER" id="PTHR12461:SF99">
    <property type="entry name" value="BIFUNCTIONAL PEPTIDASE AND (3S)-LYSYL HYDROXYLASE JMJD7"/>
    <property type="match status" value="1"/>
</dbReference>
<dbReference type="SUPFAM" id="SSF51197">
    <property type="entry name" value="Clavaminate synthase-like"/>
    <property type="match status" value="1"/>
</dbReference>
<dbReference type="Proteomes" id="UP000799441">
    <property type="component" value="Unassembled WGS sequence"/>
</dbReference>
<dbReference type="Gene3D" id="2.60.120.10">
    <property type="entry name" value="Jelly Rolls"/>
    <property type="match status" value="1"/>
</dbReference>
<dbReference type="InterPro" id="IPR003347">
    <property type="entry name" value="JmjC_dom"/>
</dbReference>
<dbReference type="InterPro" id="IPR014710">
    <property type="entry name" value="RmlC-like_jellyroll"/>
</dbReference>
<comment type="caution">
    <text evidence="2">The sequence shown here is derived from an EMBL/GenBank/DDBJ whole genome shotgun (WGS) entry which is preliminary data.</text>
</comment>
<keyword evidence="3" id="KW-1185">Reference proteome</keyword>
<feature type="domain" description="JmjC" evidence="1">
    <location>
        <begin position="147"/>
        <end position="327"/>
    </location>
</feature>
<evidence type="ECO:0000259" key="1">
    <source>
        <dbReference type="PROSITE" id="PS51184"/>
    </source>
</evidence>
<proteinExistence type="predicted"/>
<dbReference type="SMART" id="SM00558">
    <property type="entry name" value="JmjC"/>
    <property type="match status" value="1"/>
</dbReference>
<name>A0A9P4Q7G4_9PEZI</name>
<dbReference type="EMBL" id="MU003807">
    <property type="protein sequence ID" value="KAF2719756.1"/>
    <property type="molecule type" value="Genomic_DNA"/>
</dbReference>
<reference evidence="2" key="1">
    <citation type="journal article" date="2020" name="Stud. Mycol.">
        <title>101 Dothideomycetes genomes: a test case for predicting lifestyles and emergence of pathogens.</title>
        <authorList>
            <person name="Haridas S."/>
            <person name="Albert R."/>
            <person name="Binder M."/>
            <person name="Bloem J."/>
            <person name="Labutti K."/>
            <person name="Salamov A."/>
            <person name="Andreopoulos B."/>
            <person name="Baker S."/>
            <person name="Barry K."/>
            <person name="Bills G."/>
            <person name="Bluhm B."/>
            <person name="Cannon C."/>
            <person name="Castanera R."/>
            <person name="Culley D."/>
            <person name="Daum C."/>
            <person name="Ezra D."/>
            <person name="Gonzalez J."/>
            <person name="Henrissat B."/>
            <person name="Kuo A."/>
            <person name="Liang C."/>
            <person name="Lipzen A."/>
            <person name="Lutzoni F."/>
            <person name="Magnuson J."/>
            <person name="Mondo S."/>
            <person name="Nolan M."/>
            <person name="Ohm R."/>
            <person name="Pangilinan J."/>
            <person name="Park H.-J."/>
            <person name="Ramirez L."/>
            <person name="Alfaro M."/>
            <person name="Sun H."/>
            <person name="Tritt A."/>
            <person name="Yoshinaga Y."/>
            <person name="Zwiers L.-H."/>
            <person name="Turgeon B."/>
            <person name="Goodwin S."/>
            <person name="Spatafora J."/>
            <person name="Crous P."/>
            <person name="Grigoriev I."/>
        </authorList>
    </citation>
    <scope>NUCLEOTIDE SEQUENCE</scope>
    <source>
        <strain evidence="2">CBS 116435</strain>
    </source>
</reference>
<evidence type="ECO:0000313" key="3">
    <source>
        <dbReference type="Proteomes" id="UP000799441"/>
    </source>
</evidence>
<dbReference type="AlphaFoldDB" id="A0A9P4Q7G4"/>
<dbReference type="PROSITE" id="PS51184">
    <property type="entry name" value="JMJC"/>
    <property type="match status" value="1"/>
</dbReference>
<evidence type="ECO:0000313" key="2">
    <source>
        <dbReference type="EMBL" id="KAF2719756.1"/>
    </source>
</evidence>
<dbReference type="OrthoDB" id="415358at2759"/>
<dbReference type="InterPro" id="IPR041667">
    <property type="entry name" value="Cupin_8"/>
</dbReference>
<protein>
    <submittedName>
        <fullName evidence="2">Clavaminate synthase-like protein</fullName>
    </submittedName>
</protein>
<gene>
    <name evidence="2" type="ORF">K431DRAFT_250548</name>
</gene>
<accession>A0A9P4Q7G4</accession>
<sequence>MSDAGEPGDPLANLITTYHDLNSTSIDELEEVPSALEFMRYVARNRPFVIRGAASDWAAYQKWDAQYLRSILQSEQVNVSTTPYGNADSVTQLGDGSAVFVEPYDSDEPFTDFLHYIQQDSARLRQLASLAGTEGNVKYAQTQNDNLRSEYSVLFADVPSSVDFAHVAFEGSQPDAVNFWLGNSRSVTAIHKDNYENIYVQIRGRKHFLLLPPVEMPCLNEMPLPRGRYCPSADSVNERLVIEVDHTSEPVPVPTWDPDRPDKNQSAYSHLSKAIRVTLDESDMLYLPALWYHKVSQSEGEEGFACAVNYWYDMDFAGGFWTSNNFVRDIYDARAREAKYPSLDTRLARNVQD</sequence>
<dbReference type="Pfam" id="PF13621">
    <property type="entry name" value="Cupin_8"/>
    <property type="match status" value="1"/>
</dbReference>